<evidence type="ECO:0000313" key="1">
    <source>
        <dbReference type="EMBL" id="CUW97953.1"/>
    </source>
</evidence>
<accession>A0A9W5B4I3</accession>
<comment type="caution">
    <text evidence="1">The sequence shown here is derived from an EMBL/GenBank/DDBJ whole genome shotgun (WGS) entry which is preliminary data.</text>
</comment>
<proteinExistence type="predicted"/>
<reference evidence="1 2" key="1">
    <citation type="submission" date="2016-01" db="EMBL/GenBank/DDBJ databases">
        <authorList>
            <person name="Regsiter A."/>
            <person name="william w."/>
        </authorList>
    </citation>
    <scope>NUCLEOTIDE SEQUENCE [LARGE SCALE GENOMIC DNA]</scope>
    <source>
        <strain evidence="1 2">CFBP 5494</strain>
    </source>
</reference>
<evidence type="ECO:0000313" key="2">
    <source>
        <dbReference type="Proteomes" id="UP000191933"/>
    </source>
</evidence>
<name>A0A9W5B4I3_9HYPH</name>
<organism evidence="1 2">
    <name type="scientific">Agrobacterium genomosp. 2 str. CFBP 5494</name>
    <dbReference type="NCBI Taxonomy" id="1183436"/>
    <lineage>
        <taxon>Bacteria</taxon>
        <taxon>Pseudomonadati</taxon>
        <taxon>Pseudomonadota</taxon>
        <taxon>Alphaproteobacteria</taxon>
        <taxon>Hyphomicrobiales</taxon>
        <taxon>Rhizobiaceae</taxon>
        <taxon>Rhizobium/Agrobacterium group</taxon>
        <taxon>Agrobacterium</taxon>
        <taxon>Agrobacterium tumefaciens complex</taxon>
    </lineage>
</organism>
<dbReference type="EMBL" id="FBVY01000033">
    <property type="protein sequence ID" value="CUW97953.1"/>
    <property type="molecule type" value="Genomic_DNA"/>
</dbReference>
<dbReference type="AlphaFoldDB" id="A0A9W5B4I3"/>
<keyword evidence="2" id="KW-1185">Reference proteome</keyword>
<gene>
    <name evidence="1" type="ORF">AGR2A_Lc40077</name>
</gene>
<sequence>MALFTAALPADDLDSRESDRVRFRDNIPHAREMTIGPWWLKNDSVMPDNTVETGEADSSTEE</sequence>
<protein>
    <submittedName>
        <fullName evidence="1">Uncharacterized protein</fullName>
    </submittedName>
</protein>
<dbReference type="Proteomes" id="UP000191933">
    <property type="component" value="Unassembled WGS sequence"/>
</dbReference>